<dbReference type="Gene3D" id="3.30.2180.10">
    <property type="entry name" value="ATP12-like"/>
    <property type="match status" value="1"/>
</dbReference>
<keyword evidence="3" id="KW-0809">Transit peptide</keyword>
<keyword evidence="5" id="KW-0143">Chaperone</keyword>
<dbReference type="PANTHER" id="PTHR21013">
    <property type="entry name" value="ATP SYNTHASE MITOCHONDRIAL F1 COMPLEX ASSEMBLY FACTOR 2/ATP12 PROTEIN, MITOCHONDRIAL PRECURSOR"/>
    <property type="match status" value="1"/>
</dbReference>
<gene>
    <name evidence="6" type="primary">atp12</name>
    <name evidence="6" type="ORF">Q9L58_000716</name>
</gene>
<evidence type="ECO:0000313" key="7">
    <source>
        <dbReference type="Proteomes" id="UP001447188"/>
    </source>
</evidence>
<organism evidence="6 7">
    <name type="scientific">Discina gigas</name>
    <dbReference type="NCBI Taxonomy" id="1032678"/>
    <lineage>
        <taxon>Eukaryota</taxon>
        <taxon>Fungi</taxon>
        <taxon>Dikarya</taxon>
        <taxon>Ascomycota</taxon>
        <taxon>Pezizomycotina</taxon>
        <taxon>Pezizomycetes</taxon>
        <taxon>Pezizales</taxon>
        <taxon>Discinaceae</taxon>
        <taxon>Discina</taxon>
    </lineage>
</organism>
<sequence>MSRLLAPRLAARLSPPARALRPAFQYQCLHSTAPTPATALPITAHGPPPKPPLPAGEIADLRRRQKIEAAQDLAAQSQPGRGRFWKEVRVTNTDGGLSVTLDARPIKTPSGKLLLIPPSKPLLAAAIALEWSLLRSSADALKGYLIPLTQLASRALDLDPAVRAEIAQNLLRYLDTDTLLCLAPTAPAGHDRVSLRELQDEAAAPVIAFLRERVWPGVVLVPVDGDEGMAGVKSQPKETRGVVAAWMGALGRWDLVALERAVLASKSMCVAARLVVEWSEEIGVVGGGGKRGFGVEEAARAASVEVRFQTGRWGEVEDTHDVEKEDLRRQLGASVLLAAGNR</sequence>
<reference evidence="6 7" key="1">
    <citation type="submission" date="2024-02" db="EMBL/GenBank/DDBJ databases">
        <title>Discinaceae phylogenomics.</title>
        <authorList>
            <person name="Dirks A.C."/>
            <person name="James T.Y."/>
        </authorList>
    </citation>
    <scope>NUCLEOTIDE SEQUENCE [LARGE SCALE GENOMIC DNA]</scope>
    <source>
        <strain evidence="6 7">ACD0624</strain>
    </source>
</reference>
<dbReference type="SUPFAM" id="SSF160909">
    <property type="entry name" value="ATP12-like"/>
    <property type="match status" value="1"/>
</dbReference>
<accession>A0ABR3GWB5</accession>
<dbReference type="InterPro" id="IPR023335">
    <property type="entry name" value="ATP12_ortho_dom_sf"/>
</dbReference>
<proteinExistence type="inferred from homology"/>
<evidence type="ECO:0000256" key="1">
    <source>
        <dbReference type="ARBA" id="ARBA00004173"/>
    </source>
</evidence>
<comment type="subcellular location">
    <subcellularLocation>
        <location evidence="1">Mitochondrion</location>
    </subcellularLocation>
</comment>
<evidence type="ECO:0000256" key="3">
    <source>
        <dbReference type="ARBA" id="ARBA00022946"/>
    </source>
</evidence>
<dbReference type="InterPro" id="IPR011419">
    <property type="entry name" value="ATP12_ATP_synth-F1-assembly"/>
</dbReference>
<dbReference type="PANTHER" id="PTHR21013:SF10">
    <property type="entry name" value="ATP SYNTHASE MITOCHONDRIAL F1 COMPLEX ASSEMBLY FACTOR 2"/>
    <property type="match status" value="1"/>
</dbReference>
<protein>
    <submittedName>
        <fullName evidence="6">ATP synthase mitochondrial F1 complex assembly factor 2</fullName>
    </submittedName>
</protein>
<comment type="caution">
    <text evidence="6">The sequence shown here is derived from an EMBL/GenBank/DDBJ whole genome shotgun (WGS) entry which is preliminary data.</text>
</comment>
<dbReference type="InterPro" id="IPR042272">
    <property type="entry name" value="ATP12_ATP_synth-F1-assembly_N"/>
</dbReference>
<name>A0ABR3GWB5_9PEZI</name>
<evidence type="ECO:0000256" key="5">
    <source>
        <dbReference type="ARBA" id="ARBA00023186"/>
    </source>
</evidence>
<dbReference type="EMBL" id="JBBBZM010000005">
    <property type="protein sequence ID" value="KAL0640158.1"/>
    <property type="molecule type" value="Genomic_DNA"/>
</dbReference>
<evidence type="ECO:0000256" key="4">
    <source>
        <dbReference type="ARBA" id="ARBA00023128"/>
    </source>
</evidence>
<keyword evidence="7" id="KW-1185">Reference proteome</keyword>
<dbReference type="Proteomes" id="UP001447188">
    <property type="component" value="Unassembled WGS sequence"/>
</dbReference>
<comment type="similarity">
    <text evidence="2">Belongs to the ATP12 family.</text>
</comment>
<evidence type="ECO:0000313" key="6">
    <source>
        <dbReference type="EMBL" id="KAL0640158.1"/>
    </source>
</evidence>
<dbReference type="Pfam" id="PF07542">
    <property type="entry name" value="ATP12"/>
    <property type="match status" value="1"/>
</dbReference>
<dbReference type="Gene3D" id="1.10.3580.10">
    <property type="entry name" value="ATP12 ATPase"/>
    <property type="match status" value="1"/>
</dbReference>
<evidence type="ECO:0000256" key="2">
    <source>
        <dbReference type="ARBA" id="ARBA00008231"/>
    </source>
</evidence>
<keyword evidence="4" id="KW-0496">Mitochondrion</keyword>